<dbReference type="GeneID" id="80516693"/>
<dbReference type="RefSeq" id="YP_010780289.1">
    <property type="nucleotide sequence ID" value="NC_075038.1"/>
</dbReference>
<reference evidence="1" key="2">
    <citation type="journal article" date="2018" name="Nat. Commun.">
        <title>Tailed giant Tupanvirus possesses the most complete translational apparatus of the known virosphere.</title>
        <authorList>
            <person name="Abrahao J."/>
            <person name="Silva L."/>
            <person name="Silva L.S."/>
            <person name="Khalil J.Y.B."/>
            <person name="Rodrigues R."/>
            <person name="Arantes T."/>
            <person name="Assis F."/>
            <person name="Boratto P."/>
            <person name="Andrade M."/>
            <person name="Kroon E.G."/>
            <person name="Ribeiro B."/>
            <person name="Bergier I."/>
            <person name="Seligmann H."/>
            <person name="Ghigo E."/>
            <person name="Colson P."/>
            <person name="Levasseur A."/>
            <person name="Kroemer G."/>
            <person name="Raoult D."/>
            <person name="La Scola B."/>
        </authorList>
    </citation>
    <scope>NUCLEOTIDE SEQUENCE [LARGE SCALE GENOMIC DNA]</scope>
    <source>
        <strain evidence="1">Deep ocean</strain>
    </source>
</reference>
<accession>A0A6N1NVI2</accession>
<evidence type="ECO:0000313" key="1">
    <source>
        <dbReference type="EMBL" id="QKU33681.1"/>
    </source>
</evidence>
<dbReference type="KEGG" id="vg:80516693"/>
<proteinExistence type="predicted"/>
<organism evidence="1">
    <name type="scientific">Tupanvirus deep ocean</name>
    <dbReference type="NCBI Taxonomy" id="2126984"/>
    <lineage>
        <taxon>Viruses</taxon>
        <taxon>Varidnaviria</taxon>
        <taxon>Bamfordvirae</taxon>
        <taxon>Nucleocytoviricota</taxon>
        <taxon>Megaviricetes</taxon>
        <taxon>Imitervirales</taxon>
        <taxon>Mimiviridae</taxon>
        <taxon>Megamimivirinae</taxon>
        <taxon>Tupanvirus</taxon>
        <taxon>Tupanvirus altamarinense</taxon>
    </lineage>
</organism>
<dbReference type="EMBL" id="MF405918">
    <property type="protein sequence ID" value="QKU33681.1"/>
    <property type="molecule type" value="Genomic_DNA"/>
</dbReference>
<protein>
    <submittedName>
        <fullName evidence="1">Putative ORFan</fullName>
    </submittedName>
</protein>
<name>A0A6N1NVI2_9VIRU</name>
<reference evidence="1" key="1">
    <citation type="submission" date="2017-06" db="EMBL/GenBank/DDBJ databases">
        <authorList>
            <person name="Assis F.L."/>
            <person name="Abrahao J.S."/>
            <person name="Silva L."/>
            <person name="Khalil J.B."/>
            <person name="Rodrigues R."/>
            <person name="Silva L.S."/>
            <person name="Boratto P."/>
            <person name="Andrade M."/>
            <person name="Kroon E.G."/>
            <person name="Ribeiro B."/>
            <person name="Bergier I."/>
            <person name="Seligmann H."/>
            <person name="Ghigo E."/>
            <person name="Colson P."/>
            <person name="Levasseur A."/>
            <person name="Raoult D."/>
            <person name="Scola B.L."/>
        </authorList>
    </citation>
    <scope>NUCLEOTIDE SEQUENCE</scope>
    <source>
        <strain evidence="1">Deep ocean</strain>
    </source>
</reference>
<sequence>MVGYLKHLGTFEPTNNEIIIDCSFLDNPISIDVQIKKWHVICSIDQVDSDGVLQIYTDNFSIHDKKIKIDKRYFRSKAIVYSRNCYSKLKQYLENDINEDKFYDIGYEIDQSKEFILSSVPQGWWKGKIYKFVNDKNEITAIGIFFNN</sequence>